<proteinExistence type="predicted"/>
<dbReference type="InterPro" id="IPR053136">
    <property type="entry name" value="UTP_pyrophosphatase-like"/>
</dbReference>
<keyword evidence="3" id="KW-1185">Reference proteome</keyword>
<reference evidence="2 3" key="1">
    <citation type="submission" date="2016-11" db="EMBL/GenBank/DDBJ databases">
        <authorList>
            <person name="Jaros S."/>
            <person name="Januszkiewicz K."/>
            <person name="Wedrychowicz H."/>
        </authorList>
    </citation>
    <scope>NUCLEOTIDE SEQUENCE [LARGE SCALE GENOMIC DNA]</scope>
    <source>
        <strain evidence="2 3">DSM 17459</strain>
    </source>
</reference>
<evidence type="ECO:0000313" key="2">
    <source>
        <dbReference type="EMBL" id="SHF37582.1"/>
    </source>
</evidence>
<dbReference type="CDD" id="cd07344">
    <property type="entry name" value="M48_yhfN_like"/>
    <property type="match status" value="1"/>
</dbReference>
<dbReference type="PANTHER" id="PTHR30399">
    <property type="entry name" value="UNCHARACTERIZED PROTEIN YGJP"/>
    <property type="match status" value="1"/>
</dbReference>
<dbReference type="AlphaFoldDB" id="A0A1M5B5X6"/>
<dbReference type="OrthoDB" id="9811177at2"/>
<name>A0A1M5B5X6_9CLOT</name>
<feature type="domain" description="YgjP-like metallopeptidase" evidence="1">
    <location>
        <begin position="71"/>
        <end position="170"/>
    </location>
</feature>
<gene>
    <name evidence="2" type="ORF">SAMN02745158_03481</name>
</gene>
<dbReference type="Proteomes" id="UP000184245">
    <property type="component" value="Unassembled WGS sequence"/>
</dbReference>
<dbReference type="PANTHER" id="PTHR30399:SF1">
    <property type="entry name" value="UTP PYROPHOSPHATASE"/>
    <property type="match status" value="1"/>
</dbReference>
<evidence type="ECO:0000313" key="3">
    <source>
        <dbReference type="Proteomes" id="UP000184245"/>
    </source>
</evidence>
<organism evidence="2 3">
    <name type="scientific">Lactonifactor longoviformis DSM 17459</name>
    <dbReference type="NCBI Taxonomy" id="1122155"/>
    <lineage>
        <taxon>Bacteria</taxon>
        <taxon>Bacillati</taxon>
        <taxon>Bacillota</taxon>
        <taxon>Clostridia</taxon>
        <taxon>Eubacteriales</taxon>
        <taxon>Clostridiaceae</taxon>
        <taxon>Lactonifactor</taxon>
    </lineage>
</organism>
<evidence type="ECO:0000259" key="1">
    <source>
        <dbReference type="Pfam" id="PF01863"/>
    </source>
</evidence>
<dbReference type="Gene3D" id="3.30.2010.10">
    <property type="entry name" value="Metalloproteases ('zincins'), catalytic domain"/>
    <property type="match status" value="1"/>
</dbReference>
<sequence length="179" mass="21467">MEYQLIYSNRTTLAIQTTEEGTVLVKAPKKYSRRRIRQFVRFKEGWITRKTEQKKAEAWYINAQPFTRKERSYYYEAAAELFEEKSSYYAEIMGVTYNRITIMEKRAKWGSCSKKGELQFNWRLLLAPEPVQDYVVILELAQLLKGMYSTREVLESMMPEYEYQEYWLKANGIILWSRA</sequence>
<dbReference type="RefSeq" id="WP_072854021.1">
    <property type="nucleotide sequence ID" value="NZ_FQVI01000024.1"/>
</dbReference>
<dbReference type="Pfam" id="PF01863">
    <property type="entry name" value="YgjP-like"/>
    <property type="match status" value="1"/>
</dbReference>
<accession>A0A1M5B5X6</accession>
<dbReference type="InterPro" id="IPR002725">
    <property type="entry name" value="YgjP-like_metallopeptidase"/>
</dbReference>
<dbReference type="EMBL" id="FQVI01000024">
    <property type="protein sequence ID" value="SHF37582.1"/>
    <property type="molecule type" value="Genomic_DNA"/>
</dbReference>
<protein>
    <recommendedName>
        <fullName evidence="1">YgjP-like metallopeptidase domain-containing protein</fullName>
    </recommendedName>
</protein>